<name>A0ABQ9IN25_9NEOP</name>
<dbReference type="Gene3D" id="3.40.50.1580">
    <property type="entry name" value="Nucleoside phosphorylase domain"/>
    <property type="match status" value="3"/>
</dbReference>
<evidence type="ECO:0000256" key="5">
    <source>
        <dbReference type="ARBA" id="ARBA00022679"/>
    </source>
</evidence>
<dbReference type="InterPro" id="IPR011268">
    <property type="entry name" value="Purine_phosphorylase"/>
</dbReference>
<protein>
    <recommendedName>
        <fullName evidence="3">purine-nucleoside phosphorylase</fullName>
        <ecNumber evidence="3">2.4.2.1</ecNumber>
    </recommendedName>
    <alternativeName>
        <fullName evidence="10">Inosine-guanosine phosphorylase</fullName>
    </alternativeName>
</protein>
<comment type="catalytic activity">
    <reaction evidence="8">
        <text>2'-deoxyinosine + phosphate = 2-deoxy-alpha-D-ribose 1-phosphate + hypoxanthine</text>
        <dbReference type="Rhea" id="RHEA:27750"/>
        <dbReference type="ChEBI" id="CHEBI:17368"/>
        <dbReference type="ChEBI" id="CHEBI:28997"/>
        <dbReference type="ChEBI" id="CHEBI:43474"/>
        <dbReference type="ChEBI" id="CHEBI:57259"/>
        <dbReference type="EC" id="2.4.2.1"/>
    </reaction>
</comment>
<comment type="catalytic activity">
    <reaction evidence="9">
        <text>guanosine + phosphate = alpha-D-ribose 1-phosphate + guanine</text>
        <dbReference type="Rhea" id="RHEA:13233"/>
        <dbReference type="ChEBI" id="CHEBI:16235"/>
        <dbReference type="ChEBI" id="CHEBI:16750"/>
        <dbReference type="ChEBI" id="CHEBI:43474"/>
        <dbReference type="ChEBI" id="CHEBI:57720"/>
        <dbReference type="EC" id="2.4.2.1"/>
    </reaction>
</comment>
<reference evidence="13 14" key="1">
    <citation type="submission" date="2023-02" db="EMBL/GenBank/DDBJ databases">
        <title>LHISI_Scaffold_Assembly.</title>
        <authorList>
            <person name="Stuart O.P."/>
            <person name="Cleave R."/>
            <person name="Magrath M.J.L."/>
            <person name="Mikheyev A.S."/>
        </authorList>
    </citation>
    <scope>NUCLEOTIDE SEQUENCE [LARGE SCALE GENOMIC DNA]</scope>
    <source>
        <strain evidence="13">Daus_M_001</strain>
        <tissue evidence="13">Leg muscle</tissue>
    </source>
</reference>
<dbReference type="Pfam" id="PF01048">
    <property type="entry name" value="PNP_UDP_1"/>
    <property type="match status" value="2"/>
</dbReference>
<feature type="domain" description="Nucleoside phosphorylase" evidence="12">
    <location>
        <begin position="645"/>
        <end position="710"/>
    </location>
</feature>
<organism evidence="13 14">
    <name type="scientific">Dryococelus australis</name>
    <dbReference type="NCBI Taxonomy" id="614101"/>
    <lineage>
        <taxon>Eukaryota</taxon>
        <taxon>Metazoa</taxon>
        <taxon>Ecdysozoa</taxon>
        <taxon>Arthropoda</taxon>
        <taxon>Hexapoda</taxon>
        <taxon>Insecta</taxon>
        <taxon>Pterygota</taxon>
        <taxon>Neoptera</taxon>
        <taxon>Polyneoptera</taxon>
        <taxon>Phasmatodea</taxon>
        <taxon>Verophasmatodea</taxon>
        <taxon>Anareolatae</taxon>
        <taxon>Phasmatidae</taxon>
        <taxon>Eurycanthinae</taxon>
        <taxon>Dryococelus</taxon>
    </lineage>
</organism>
<dbReference type="PANTHER" id="PTHR11904">
    <property type="entry name" value="METHYLTHIOADENOSINE/PURINE NUCLEOSIDE PHOSPHORYLASE"/>
    <property type="match status" value="1"/>
</dbReference>
<keyword evidence="5" id="KW-0808">Transferase</keyword>
<comment type="catalytic activity">
    <reaction evidence="7">
        <text>2'-deoxyguanosine + phosphate = 2-deoxy-alpha-D-ribose 1-phosphate + guanine</text>
        <dbReference type="Rhea" id="RHEA:27738"/>
        <dbReference type="ChEBI" id="CHEBI:16235"/>
        <dbReference type="ChEBI" id="CHEBI:17172"/>
        <dbReference type="ChEBI" id="CHEBI:43474"/>
        <dbReference type="ChEBI" id="CHEBI:57259"/>
        <dbReference type="EC" id="2.4.2.1"/>
    </reaction>
</comment>
<evidence type="ECO:0000256" key="2">
    <source>
        <dbReference type="ARBA" id="ARBA00006751"/>
    </source>
</evidence>
<feature type="compositionally biased region" description="Polar residues" evidence="11">
    <location>
        <begin position="1030"/>
        <end position="1039"/>
    </location>
</feature>
<evidence type="ECO:0000256" key="6">
    <source>
        <dbReference type="ARBA" id="ARBA00023918"/>
    </source>
</evidence>
<dbReference type="InterPro" id="IPR035994">
    <property type="entry name" value="Nucleoside_phosphorylase_sf"/>
</dbReference>
<comment type="similarity">
    <text evidence="2">Belongs to the PNP/MTAP phosphorylase family.</text>
</comment>
<dbReference type="SUPFAM" id="SSF53167">
    <property type="entry name" value="Purine and uridine phosphorylases"/>
    <property type="match status" value="3"/>
</dbReference>
<keyword evidence="14" id="KW-1185">Reference proteome</keyword>
<evidence type="ECO:0000256" key="8">
    <source>
        <dbReference type="ARBA" id="ARBA00023950"/>
    </source>
</evidence>
<dbReference type="EC" id="2.4.2.1" evidence="3"/>
<evidence type="ECO:0000256" key="9">
    <source>
        <dbReference type="ARBA" id="ARBA00023970"/>
    </source>
</evidence>
<dbReference type="InterPro" id="IPR000845">
    <property type="entry name" value="Nucleoside_phosphorylase_d"/>
</dbReference>
<comment type="caution">
    <text evidence="13">The sequence shown here is derived from an EMBL/GenBank/DDBJ whole genome shotgun (WGS) entry which is preliminary data.</text>
</comment>
<evidence type="ECO:0000256" key="11">
    <source>
        <dbReference type="SAM" id="MobiDB-lite"/>
    </source>
</evidence>
<evidence type="ECO:0000259" key="12">
    <source>
        <dbReference type="Pfam" id="PF01048"/>
    </source>
</evidence>
<evidence type="ECO:0000256" key="1">
    <source>
        <dbReference type="ARBA" id="ARBA00005058"/>
    </source>
</evidence>
<comment type="pathway">
    <text evidence="1">Purine metabolism; purine nucleoside salvage.</text>
</comment>
<feature type="domain" description="Nucleoside phosphorylase" evidence="12">
    <location>
        <begin position="361"/>
        <end position="428"/>
    </location>
</feature>
<feature type="region of interest" description="Disordered" evidence="11">
    <location>
        <begin position="424"/>
        <end position="450"/>
    </location>
</feature>
<dbReference type="EMBL" id="JARBHB010000001">
    <property type="protein sequence ID" value="KAJ8898081.1"/>
    <property type="molecule type" value="Genomic_DNA"/>
</dbReference>
<dbReference type="CDD" id="cd09009">
    <property type="entry name" value="PNP-EcPNPII_like"/>
    <property type="match status" value="1"/>
</dbReference>
<dbReference type="Proteomes" id="UP001159363">
    <property type="component" value="Chromosome 1"/>
</dbReference>
<evidence type="ECO:0000313" key="14">
    <source>
        <dbReference type="Proteomes" id="UP001159363"/>
    </source>
</evidence>
<gene>
    <name evidence="13" type="ORF">PR048_003441</name>
</gene>
<evidence type="ECO:0000256" key="3">
    <source>
        <dbReference type="ARBA" id="ARBA00011886"/>
    </source>
</evidence>
<evidence type="ECO:0000256" key="7">
    <source>
        <dbReference type="ARBA" id="ARBA00023929"/>
    </source>
</evidence>
<comment type="catalytic activity">
    <reaction evidence="6">
        <text>inosine + phosphate = alpha-D-ribose 1-phosphate + hypoxanthine</text>
        <dbReference type="Rhea" id="RHEA:27646"/>
        <dbReference type="ChEBI" id="CHEBI:17368"/>
        <dbReference type="ChEBI" id="CHEBI:17596"/>
        <dbReference type="ChEBI" id="CHEBI:43474"/>
        <dbReference type="ChEBI" id="CHEBI:57720"/>
        <dbReference type="EC" id="2.4.2.1"/>
    </reaction>
</comment>
<feature type="region of interest" description="Disordered" evidence="11">
    <location>
        <begin position="1020"/>
        <end position="1041"/>
    </location>
</feature>
<evidence type="ECO:0000313" key="13">
    <source>
        <dbReference type="EMBL" id="KAJ8898081.1"/>
    </source>
</evidence>
<feature type="region of interest" description="Disordered" evidence="11">
    <location>
        <begin position="971"/>
        <end position="1006"/>
    </location>
</feature>
<evidence type="ECO:0000256" key="4">
    <source>
        <dbReference type="ARBA" id="ARBA00022676"/>
    </source>
</evidence>
<feature type="compositionally biased region" description="Basic and acidic residues" evidence="11">
    <location>
        <begin position="971"/>
        <end position="993"/>
    </location>
</feature>
<evidence type="ECO:0000256" key="10">
    <source>
        <dbReference type="ARBA" id="ARBA00031036"/>
    </source>
</evidence>
<proteinExistence type="inferred from homology"/>
<accession>A0ABQ9IN25</accession>
<dbReference type="PANTHER" id="PTHR11904:SF9">
    <property type="entry name" value="PURINE NUCLEOSIDE PHOSPHORYLASE-RELATED"/>
    <property type="match status" value="1"/>
</dbReference>
<keyword evidence="4" id="KW-0328">Glycosyltransferase</keyword>
<feature type="region of interest" description="Disordered" evidence="11">
    <location>
        <begin position="497"/>
        <end position="540"/>
    </location>
</feature>
<feature type="region of interest" description="Disordered" evidence="11">
    <location>
        <begin position="236"/>
        <end position="257"/>
    </location>
</feature>
<sequence length="1112" mass="121300">MLTKSCWRGGGSEQAGRPPVLCRRKQHYDEATCAQWSEYSPLAETDSRRVTRIFARWETWRMLPLAGGLSRPAFAFHCCSIFTSLRLHLCVSVLQFSFTFLIYTSFCCSYTYEVVERIAKYLLGKTALRPKIGIICGSGLGEPGSIPSMVAPPPPPGFPHVEIVPDDATGTLADTLGDKQSFSYHSIPNFPVSTVSGHDGHLVFGLLDGVEVLCMQGRFHYYEGYPVWKVRPSRSSSFPLEDRGNSQDLHSGGPRFDPRSGHPDIGFPWFSEIAPGECWDGFQIKAMADSFTFLPQSSSLLLASHKGEPGSIPDGVPPDFHAWESCRTMPLVGGVFFFGDLPFPLPLHSDAAPYTPHFTLIGPKDCDCAMPVRVMKLVGVTHLVITNAAGGLGDGYKVGDIMIIKDHINFLGLAGVNPLRGVNDDRQVSSRSSSATTKPIAGTDATKRHDVDLRGQFSEPATDGAALGRLTGETAVRHTVGFHGWPLLHPTRVMRDEDGAAPECKGGETADPQENPPSNGIARHDSHMGNPGIEPSSPRWEATTQGFEFPVLSTVLPLSPVLPLSTVNTSARVPTLPGCSLKPDLNHSSHPSVARPSGSYGLADILHASLTSHLKTTLQNVLQASRHYNTPVVRMVGSSTPSPIHKWGVRFPALNKAYDERLRVDAKRIAKSLSLDKHVHEGVYACVGGPSYETIGELRMMKMMGANAVGQYAYSNPRHVVHSTLLRLLASRQGQPDSISGRVNPRFSRVGIVADDATVWQAFSGIVSFHRPCIPTLLHSRLISPPSALKLSLLRAAQIFQLSSRRWEDQWLSTSVFFLDEDVSAAGAWQVTDSNGDPLALLPQRLHSLAAPSTPPPTINYVERLSLAAQAVSITAPVLAEKQFNVGTRRLVVRSDRDRSTSFLVDGSSSKQGHVCQIIKVYPLSILVTSNGALRLSVQHVEFTKKWNEHGARGDPGEALQDDCIRVQPDHERVHHRLLGEGRGEPRGRDAERQGPQPGAAPVRVAHCGPHRGQLLLASSSSRQRPISGAQRNATSSQPHLAAKRRVTSCCIAGGRGLLPGSYGLQLDRVWFHRARLICGPVGEVRTRLTQRADPSPQETLQIYLYRDTQCL</sequence>